<gene>
    <name evidence="4" type="ORF">MYP_125</name>
</gene>
<dbReference type="SMART" id="SM00850">
    <property type="entry name" value="LytTR"/>
    <property type="match status" value="1"/>
</dbReference>
<protein>
    <recommendedName>
        <fullName evidence="6">Response regulator</fullName>
    </recommendedName>
</protein>
<dbReference type="InterPro" id="IPR011006">
    <property type="entry name" value="CheY-like_superfamily"/>
</dbReference>
<keyword evidence="1" id="KW-0597">Phosphoprotein</keyword>
<dbReference type="InterPro" id="IPR007492">
    <property type="entry name" value="LytTR_DNA-bd_dom"/>
</dbReference>
<evidence type="ECO:0008006" key="6">
    <source>
        <dbReference type="Google" id="ProtNLM"/>
    </source>
</evidence>
<keyword evidence="5" id="KW-1185">Reference proteome</keyword>
<dbReference type="EMBL" id="BBLT01000001">
    <property type="protein sequence ID" value="GAL82899.1"/>
    <property type="molecule type" value="Genomic_DNA"/>
</dbReference>
<dbReference type="Gene3D" id="2.20.25.10">
    <property type="match status" value="1"/>
</dbReference>
<feature type="domain" description="HTH LytTR-type" evidence="3">
    <location>
        <begin position="145"/>
        <end position="249"/>
    </location>
</feature>
<dbReference type="PANTHER" id="PTHR37299">
    <property type="entry name" value="TRANSCRIPTIONAL REGULATOR-RELATED"/>
    <property type="match status" value="1"/>
</dbReference>
<feature type="domain" description="Response regulatory" evidence="2">
    <location>
        <begin position="5"/>
        <end position="116"/>
    </location>
</feature>
<sequence length="249" mass="28695">MTKYKVIITDDEPLARSLIRSYLKDDFEMEVIAECGDGFSALKSVQELQPDLLFLDIQMPKLTGFEMLELMESPPLIIFSTAFDEYALKAFEMNAADYLLKPYSRERFEQAIKKAKVRLQQGKSVIEASGINNTLKQKVGTLERIAVKTGNKINVVQVNDVFYIEAQDDYVMIYCEAGKFLKQQTMKYFEDALDPAIFMRVHRSYIVNLNEITQIEPYEKDSHLIVLRNGAKIPVSRSNYSELRKTLNF</sequence>
<evidence type="ECO:0000313" key="5">
    <source>
        <dbReference type="Proteomes" id="UP000030185"/>
    </source>
</evidence>
<name>A0A098L973_9BACT</name>
<dbReference type="OrthoDB" id="1646880at2"/>
<dbReference type="SMART" id="SM00448">
    <property type="entry name" value="REC"/>
    <property type="match status" value="1"/>
</dbReference>
<dbReference type="GO" id="GO:0000156">
    <property type="term" value="F:phosphorelay response regulator activity"/>
    <property type="evidence" value="ECO:0007669"/>
    <property type="project" value="InterPro"/>
</dbReference>
<evidence type="ECO:0000259" key="2">
    <source>
        <dbReference type="PROSITE" id="PS50110"/>
    </source>
</evidence>
<dbReference type="InterPro" id="IPR001789">
    <property type="entry name" value="Sig_transdc_resp-reg_receiver"/>
</dbReference>
<reference evidence="4 5" key="1">
    <citation type="submission" date="2014-09" db="EMBL/GenBank/DDBJ databases">
        <title>Sporocytophaga myxococcoides PG-01 genome sequencing.</title>
        <authorList>
            <person name="Liu L."/>
            <person name="Gao P.J."/>
            <person name="Chen G.J."/>
            <person name="Wang L.S."/>
        </authorList>
    </citation>
    <scope>NUCLEOTIDE SEQUENCE [LARGE SCALE GENOMIC DNA]</scope>
    <source>
        <strain evidence="4 5">PG-01</strain>
    </source>
</reference>
<organism evidence="4 5">
    <name type="scientific">Sporocytophaga myxococcoides</name>
    <dbReference type="NCBI Taxonomy" id="153721"/>
    <lineage>
        <taxon>Bacteria</taxon>
        <taxon>Pseudomonadati</taxon>
        <taxon>Bacteroidota</taxon>
        <taxon>Cytophagia</taxon>
        <taxon>Cytophagales</taxon>
        <taxon>Cytophagaceae</taxon>
        <taxon>Sporocytophaga</taxon>
    </lineage>
</organism>
<dbReference type="RefSeq" id="WP_045457072.1">
    <property type="nucleotide sequence ID" value="NZ_BBLT01000001.1"/>
</dbReference>
<proteinExistence type="predicted"/>
<accession>A0A098L973</accession>
<dbReference type="Gene3D" id="2.40.50.40">
    <property type="match status" value="1"/>
</dbReference>
<dbReference type="AlphaFoldDB" id="A0A098L973"/>
<dbReference type="Pfam" id="PF00072">
    <property type="entry name" value="Response_reg"/>
    <property type="match status" value="1"/>
</dbReference>
<dbReference type="STRING" id="153721.MYP_125"/>
<feature type="modified residue" description="4-aspartylphosphate" evidence="1">
    <location>
        <position position="56"/>
    </location>
</feature>
<dbReference type="eggNOG" id="COG3279">
    <property type="taxonomic scope" value="Bacteria"/>
</dbReference>
<dbReference type="PROSITE" id="PS50930">
    <property type="entry name" value="HTH_LYTTR"/>
    <property type="match status" value="1"/>
</dbReference>
<dbReference type="PANTHER" id="PTHR37299:SF1">
    <property type="entry name" value="STAGE 0 SPORULATION PROTEIN A HOMOLOG"/>
    <property type="match status" value="1"/>
</dbReference>
<dbReference type="PROSITE" id="PS50110">
    <property type="entry name" value="RESPONSE_REGULATORY"/>
    <property type="match status" value="1"/>
</dbReference>
<evidence type="ECO:0000259" key="3">
    <source>
        <dbReference type="PROSITE" id="PS50930"/>
    </source>
</evidence>
<dbReference type="SUPFAM" id="SSF52172">
    <property type="entry name" value="CheY-like"/>
    <property type="match status" value="1"/>
</dbReference>
<evidence type="ECO:0000256" key="1">
    <source>
        <dbReference type="PROSITE-ProRule" id="PRU00169"/>
    </source>
</evidence>
<comment type="caution">
    <text evidence="4">The sequence shown here is derived from an EMBL/GenBank/DDBJ whole genome shotgun (WGS) entry which is preliminary data.</text>
</comment>
<dbReference type="InterPro" id="IPR046947">
    <property type="entry name" value="LytR-like"/>
</dbReference>
<evidence type="ECO:0000313" key="4">
    <source>
        <dbReference type="EMBL" id="GAL82899.1"/>
    </source>
</evidence>
<dbReference type="GO" id="GO:0003677">
    <property type="term" value="F:DNA binding"/>
    <property type="evidence" value="ECO:0007669"/>
    <property type="project" value="InterPro"/>
</dbReference>
<dbReference type="Pfam" id="PF04397">
    <property type="entry name" value="LytTR"/>
    <property type="match status" value="1"/>
</dbReference>
<dbReference type="Gene3D" id="3.40.50.2300">
    <property type="match status" value="1"/>
</dbReference>
<dbReference type="Proteomes" id="UP000030185">
    <property type="component" value="Unassembled WGS sequence"/>
</dbReference>